<feature type="repeat" description="TPR" evidence="1">
    <location>
        <begin position="1213"/>
        <end position="1246"/>
    </location>
</feature>
<evidence type="ECO:0000259" key="3">
    <source>
        <dbReference type="Pfam" id="PF17109"/>
    </source>
</evidence>
<dbReference type="STRING" id="670580.A0A1X6N064"/>
<protein>
    <recommendedName>
        <fullName evidence="3">Fungal STAND N-terminal Goodbye domain-containing protein</fullName>
    </recommendedName>
</protein>
<organism evidence="4 5">
    <name type="scientific">Postia placenta MAD-698-R-SB12</name>
    <dbReference type="NCBI Taxonomy" id="670580"/>
    <lineage>
        <taxon>Eukaryota</taxon>
        <taxon>Fungi</taxon>
        <taxon>Dikarya</taxon>
        <taxon>Basidiomycota</taxon>
        <taxon>Agaricomycotina</taxon>
        <taxon>Agaricomycetes</taxon>
        <taxon>Polyporales</taxon>
        <taxon>Adustoporiaceae</taxon>
        <taxon>Rhodonia</taxon>
    </lineage>
</organism>
<dbReference type="SUPFAM" id="SSF48452">
    <property type="entry name" value="TPR-like"/>
    <property type="match status" value="2"/>
</dbReference>
<feature type="region of interest" description="Disordered" evidence="2">
    <location>
        <begin position="1424"/>
        <end position="1443"/>
    </location>
</feature>
<proteinExistence type="predicted"/>
<dbReference type="Pfam" id="PF17109">
    <property type="entry name" value="Goodbye"/>
    <property type="match status" value="1"/>
</dbReference>
<dbReference type="Proteomes" id="UP000194127">
    <property type="component" value="Unassembled WGS sequence"/>
</dbReference>
<dbReference type="SUPFAM" id="SSF52540">
    <property type="entry name" value="P-loop containing nucleoside triphosphate hydrolases"/>
    <property type="match status" value="1"/>
</dbReference>
<dbReference type="PRINTS" id="PR00364">
    <property type="entry name" value="DISEASERSIST"/>
</dbReference>
<sequence>MAESLLNDRACKRWDGALRRFQDHTGVNFHIDSPETLRDVASRGGVVSMIEGRKTDKASYAKHTDHLLRALEPVLEETEWLLSMANDKINSRERTRGQMMFLAFESLILAADDDISYTAIAALFKKIPRIGATSCEDMNSAPAVPGPFINVLASLIILVGVAYTITREGPGWMQRHGVSLSGSDYIVENDSIKSLLSNLQWEVNAIPWARNDWLARLPTVWERVLTWSTIRDVSDVSEQSSSTGPGVKRTNEFIATLARYWDTVKAPRKETIRLKSILRSLSERISSLKLDEHSSIDMVSVILGALFTLVKVAKDDHASNELVREICGHIKERLDHSQLVIDTADPTLGQYPIRVGIQLLAITARATNIIHNHRVRLRATSLAQSSSSLIARDNVLQEKLAELSWILDEAVAIATPQATGANARFGDIWKEAMDSYMDTTGIDVSSLEAVQGVDSLTMLSNALEDGRYTFQREHKKSSEIRTVVRPVAQFLDKVIDPVADAASSHIPHAKVVAGALKILLDAADKIGEAYEPTLELLSKLSGVTDRLRVYLTKRMPKEMEPIFVKALSHLLEIFGLVTRIMKNGYIDRLRGMSDDREVQTALRKLDRLAEDEASMAIALVLTNQESGKADKEDGQASGASLTPAREPETIRRVLPPRPRVCVGRDEHKDVLKQSILAHEPVVVLGTGGIGKTTLAVEVLHDYDVVVAYPSRHFAPCDAVTTPVLFLFMLADVLDIPKEERGQNILKSVLRSLDSDPAVLLVDNFETLWDIAGNRTIVEEYLAHFADLHNLALVVTMRGAEPPMGPTWRECRLRPISHDDGIAAFKLVAGIPSTEDDECVSKLVEAVEGLPLAITLLAKQVQPDVLTTAALWSRWKKQSVSAISVADGAVDKSRDLAVSIELSLNSPRLRTTPSARTALALVAKLPEGLPSEGSLLDELDDVLTPFMKLSDSLLALTRTSLIYISDSGGGKYRRYRMLSPIRDYCNSSAALPLSAKPLEILSTAYFAAINRRKDGTRYDYISVATVPPELPNVFHILATAIRHAKQSPEPTPTRRTIEVLTVNEIVVHDYYLGASSVDLLQLCIGHVDDGELLGDCYHTMGNVYLHLNKYDDAETALYQALEHHKASGSQQGEANDLKDLAWIYQYRNDLNHARDTLEEALSLHRAIEDRLGEADAFQSLGDLFFRQDDLDNAEASLNNALSLYGAIDNRLGEANTLKSLGDVYCQRNDYDKAEHTYKKAALLHRSLQDRLGEATDHSKLASMYIVRGDPDEAEESSRTALDLYCTIHDWLGKANSLQDLGRVYLYWGNLPNAEESVKNALALHQAVQDRVGEATDLTVLGEVYVKSDRDAEAEKVLCDAVKLSRGIHDLLNEGRALLILGQVHTKMECFDEAEAALTRALELHRGIEGADVNVQINEGLLEELRKAREQSAQEASTPNEPPSP</sequence>
<dbReference type="EMBL" id="KZ110597">
    <property type="protein sequence ID" value="OSX61995.1"/>
    <property type="molecule type" value="Genomic_DNA"/>
</dbReference>
<dbReference type="InterPro" id="IPR019734">
    <property type="entry name" value="TPR_rpt"/>
</dbReference>
<evidence type="ECO:0000313" key="4">
    <source>
        <dbReference type="EMBL" id="OSX61995.1"/>
    </source>
</evidence>
<evidence type="ECO:0000313" key="5">
    <source>
        <dbReference type="Proteomes" id="UP000194127"/>
    </source>
</evidence>
<dbReference type="GeneID" id="36325751"/>
<dbReference type="SMART" id="SM00028">
    <property type="entry name" value="TPR"/>
    <property type="match status" value="8"/>
</dbReference>
<dbReference type="InterPro" id="IPR027417">
    <property type="entry name" value="P-loop_NTPase"/>
</dbReference>
<dbReference type="Gene3D" id="3.40.50.300">
    <property type="entry name" value="P-loop containing nucleotide triphosphate hydrolases"/>
    <property type="match status" value="1"/>
</dbReference>
<dbReference type="Pfam" id="PF13424">
    <property type="entry name" value="TPR_12"/>
    <property type="match status" value="3"/>
</dbReference>
<dbReference type="PROSITE" id="PS50005">
    <property type="entry name" value="TPR"/>
    <property type="match status" value="2"/>
</dbReference>
<feature type="repeat" description="TPR" evidence="1">
    <location>
        <begin position="1093"/>
        <end position="1126"/>
    </location>
</feature>
<dbReference type="OrthoDB" id="1534087at2759"/>
<dbReference type="PANTHER" id="PTHR47691:SF3">
    <property type="entry name" value="HTH-TYPE TRANSCRIPTIONAL REGULATOR RV0890C-RELATED"/>
    <property type="match status" value="1"/>
</dbReference>
<name>A0A1X6N064_9APHY</name>
<feature type="domain" description="Fungal STAND N-terminal Goodbye" evidence="3">
    <location>
        <begin position="429"/>
        <end position="550"/>
    </location>
</feature>
<keyword evidence="1" id="KW-0802">TPR repeat</keyword>
<dbReference type="PANTHER" id="PTHR47691">
    <property type="entry name" value="REGULATOR-RELATED"/>
    <property type="match status" value="1"/>
</dbReference>
<dbReference type="InterPro" id="IPR011990">
    <property type="entry name" value="TPR-like_helical_dom_sf"/>
</dbReference>
<evidence type="ECO:0000256" key="1">
    <source>
        <dbReference type="PROSITE-ProRule" id="PRU00339"/>
    </source>
</evidence>
<dbReference type="InterPro" id="IPR031350">
    <property type="entry name" value="Goodbye_dom"/>
</dbReference>
<reference evidence="4 5" key="1">
    <citation type="submission" date="2017-04" db="EMBL/GenBank/DDBJ databases">
        <title>Genome Sequence of the Model Brown-Rot Fungus Postia placenta SB12.</title>
        <authorList>
            <consortium name="DOE Joint Genome Institute"/>
            <person name="Gaskell J."/>
            <person name="Kersten P."/>
            <person name="Larrondo L.F."/>
            <person name="Canessa P."/>
            <person name="Martinez D."/>
            <person name="Hibbett D."/>
            <person name="Schmoll M."/>
            <person name="Kubicek C.P."/>
            <person name="Martinez A.T."/>
            <person name="Yadav J."/>
            <person name="Master E."/>
            <person name="Magnuson J.K."/>
            <person name="James T."/>
            <person name="Yaver D."/>
            <person name="Berka R."/>
            <person name="Labutti K."/>
            <person name="Lipzen A."/>
            <person name="Aerts A."/>
            <person name="Barry K."/>
            <person name="Henrissat B."/>
            <person name="Blanchette R."/>
            <person name="Grigoriev I."/>
            <person name="Cullen D."/>
        </authorList>
    </citation>
    <scope>NUCLEOTIDE SEQUENCE [LARGE SCALE GENOMIC DNA]</scope>
    <source>
        <strain evidence="4 5">MAD-698-R-SB12</strain>
    </source>
</reference>
<dbReference type="Gene3D" id="1.25.40.10">
    <property type="entry name" value="Tetratricopeptide repeat domain"/>
    <property type="match status" value="3"/>
</dbReference>
<feature type="region of interest" description="Disordered" evidence="2">
    <location>
        <begin position="626"/>
        <end position="647"/>
    </location>
</feature>
<gene>
    <name evidence="4" type="ORF">POSPLADRAFT_1056584</name>
</gene>
<accession>A0A1X6N064</accession>
<evidence type="ECO:0000256" key="2">
    <source>
        <dbReference type="SAM" id="MobiDB-lite"/>
    </source>
</evidence>
<dbReference type="RefSeq" id="XP_024338789.1">
    <property type="nucleotide sequence ID" value="XM_024480801.1"/>
</dbReference>
<keyword evidence="5" id="KW-1185">Reference proteome</keyword>